<dbReference type="PANTHER" id="PTHR11516:SF60">
    <property type="entry name" value="PYRUVATE DEHYDROGENASE E1 COMPONENT SUBUNIT ALPHA"/>
    <property type="match status" value="1"/>
</dbReference>
<comment type="cofactor">
    <cofactor evidence="1">
        <name>thiamine diphosphate</name>
        <dbReference type="ChEBI" id="CHEBI:58937"/>
    </cofactor>
</comment>
<reference evidence="5" key="1">
    <citation type="submission" date="2016-04" db="EMBL/GenBank/DDBJ databases">
        <authorList>
            <person name="Evans L.H."/>
            <person name="Alamgir A."/>
            <person name="Owens N."/>
            <person name="Weber N.D."/>
            <person name="Virtaneva K."/>
            <person name="Barbian K."/>
            <person name="Babar A."/>
            <person name="Rosenke K."/>
        </authorList>
    </citation>
    <scope>NUCLEOTIDE SEQUENCE</scope>
    <source>
        <strain evidence="5">86</strain>
    </source>
</reference>
<keyword evidence="3" id="KW-0786">Thiamine pyrophosphate</keyword>
<sequence length="327" mass="35511">MAKPKLHKEDLLKLYRWMLLSRLTEERMTEYHKHSPLPELPHAGIGQEAISAGTVFGLRKDDQILPSLRTRGAFIFKGIPSRTMMAGAFAKVTGAAGGKNTSHHMGDPSCGVVAGSGVVANHLPVAVGIALASKLQKKGYVAVPYFGDGGANRGDVHESMNMAAAMKLPVVFICENNGYAISTPFTYHSAVKDLASRAAGYGMPGVVVDGNDVLAVYEAAQAAYERARKGDGPTFIECKTYRWKNHSERDPRDLRPPKEVEAWKKKCPVLRFEKYLLETKTADKKALDEIRKGVIAEVDDAIAFAESSALPPAGEAALHVYCEGRTE</sequence>
<evidence type="ECO:0000313" key="5">
    <source>
        <dbReference type="EMBL" id="SBV99306.1"/>
    </source>
</evidence>
<dbReference type="PANTHER" id="PTHR11516">
    <property type="entry name" value="PYRUVATE DEHYDROGENASE E1 COMPONENT, ALPHA SUBUNIT BACTERIAL AND ORGANELLAR"/>
    <property type="match status" value="1"/>
</dbReference>
<proteinExistence type="predicted"/>
<evidence type="ECO:0000256" key="1">
    <source>
        <dbReference type="ARBA" id="ARBA00001964"/>
    </source>
</evidence>
<evidence type="ECO:0000259" key="4">
    <source>
        <dbReference type="Pfam" id="PF00676"/>
    </source>
</evidence>
<keyword evidence="2 5" id="KW-0560">Oxidoreductase</keyword>
<dbReference type="GO" id="GO:0006086">
    <property type="term" value="P:pyruvate decarboxylation to acetyl-CoA"/>
    <property type="evidence" value="ECO:0007669"/>
    <property type="project" value="TreeGrafter"/>
</dbReference>
<protein>
    <submittedName>
        <fullName evidence="5">Acetoin:2,6-dichlorophenolindophenol oxidoreductase subunit alpha</fullName>
        <ecNumber evidence="5">1.1.1.-</ecNumber>
    </submittedName>
</protein>
<evidence type="ECO:0000256" key="3">
    <source>
        <dbReference type="ARBA" id="ARBA00023052"/>
    </source>
</evidence>
<dbReference type="Pfam" id="PF00676">
    <property type="entry name" value="E1_dh"/>
    <property type="match status" value="1"/>
</dbReference>
<dbReference type="CDD" id="cd02000">
    <property type="entry name" value="TPP_E1_PDC_ADC_BCADC"/>
    <property type="match status" value="1"/>
</dbReference>
<feature type="domain" description="Dehydrogenase E1 component" evidence="4">
    <location>
        <begin position="15"/>
        <end position="310"/>
    </location>
</feature>
<name>A0A212JIQ2_9DELT</name>
<gene>
    <name evidence="5" type="primary">acoA</name>
    <name evidence="5" type="ORF">KL86DPRO_11560</name>
</gene>
<dbReference type="GO" id="GO:0004739">
    <property type="term" value="F:pyruvate dehydrogenase (acetyl-transferring) activity"/>
    <property type="evidence" value="ECO:0007669"/>
    <property type="project" value="TreeGrafter"/>
</dbReference>
<dbReference type="InterPro" id="IPR050642">
    <property type="entry name" value="PDH_E1_Alpha_Subunit"/>
</dbReference>
<dbReference type="SUPFAM" id="SSF52518">
    <property type="entry name" value="Thiamin diphosphate-binding fold (THDP-binding)"/>
    <property type="match status" value="1"/>
</dbReference>
<dbReference type="EMBL" id="FLUQ01000001">
    <property type="protein sequence ID" value="SBV99306.1"/>
    <property type="molecule type" value="Genomic_DNA"/>
</dbReference>
<dbReference type="InterPro" id="IPR029061">
    <property type="entry name" value="THDP-binding"/>
</dbReference>
<dbReference type="InterPro" id="IPR001017">
    <property type="entry name" value="DH_E1"/>
</dbReference>
<dbReference type="AlphaFoldDB" id="A0A212JIQ2"/>
<dbReference type="EC" id="1.1.1.-" evidence="5"/>
<accession>A0A212JIQ2</accession>
<organism evidence="5">
    <name type="scientific">uncultured delta proteobacterium</name>
    <dbReference type="NCBI Taxonomy" id="34034"/>
    <lineage>
        <taxon>Bacteria</taxon>
        <taxon>Deltaproteobacteria</taxon>
        <taxon>environmental samples</taxon>
    </lineage>
</organism>
<evidence type="ECO:0000256" key="2">
    <source>
        <dbReference type="ARBA" id="ARBA00023002"/>
    </source>
</evidence>
<dbReference type="Gene3D" id="3.40.50.970">
    <property type="match status" value="1"/>
</dbReference>